<name>A0A1D1W7B0_RAMVA</name>
<accession>A0A1D1W7B0</accession>
<reference evidence="1 2" key="1">
    <citation type="journal article" date="2016" name="Nat. Commun.">
        <title>Extremotolerant tardigrade genome and improved radiotolerance of human cultured cells by tardigrade-unique protein.</title>
        <authorList>
            <person name="Hashimoto T."/>
            <person name="Horikawa D.D."/>
            <person name="Saito Y."/>
            <person name="Kuwahara H."/>
            <person name="Kozuka-Hata H."/>
            <person name="Shin-I T."/>
            <person name="Minakuchi Y."/>
            <person name="Ohishi K."/>
            <person name="Motoyama A."/>
            <person name="Aizu T."/>
            <person name="Enomoto A."/>
            <person name="Kondo K."/>
            <person name="Tanaka S."/>
            <person name="Hara Y."/>
            <person name="Koshikawa S."/>
            <person name="Sagara H."/>
            <person name="Miura T."/>
            <person name="Yokobori S."/>
            <person name="Miyagawa K."/>
            <person name="Suzuki Y."/>
            <person name="Kubo T."/>
            <person name="Oyama M."/>
            <person name="Kohara Y."/>
            <person name="Fujiyama A."/>
            <person name="Arakawa K."/>
            <person name="Katayama T."/>
            <person name="Toyoda A."/>
            <person name="Kunieda T."/>
        </authorList>
    </citation>
    <scope>NUCLEOTIDE SEQUENCE [LARGE SCALE GENOMIC DNA]</scope>
    <source>
        <strain evidence="1 2">YOKOZUNA-1</strain>
    </source>
</reference>
<dbReference type="EMBL" id="BDGG01000021">
    <property type="protein sequence ID" value="GAV09206.1"/>
    <property type="molecule type" value="Genomic_DNA"/>
</dbReference>
<keyword evidence="2" id="KW-1185">Reference proteome</keyword>
<gene>
    <name evidence="1" type="primary">RvY_18782-1</name>
    <name evidence="1" type="synonym">RvY_18782.1</name>
    <name evidence="1" type="ORF">RvY_18782</name>
</gene>
<sequence length="69" mass="7612">MSRLAISRAAQVSQPLAPAIKGRHILDLSASSTVMDYYLASKGNDKTKFHGNNFARGLHFSELQLVHDE</sequence>
<evidence type="ECO:0000313" key="1">
    <source>
        <dbReference type="EMBL" id="GAV09206.1"/>
    </source>
</evidence>
<protein>
    <submittedName>
        <fullName evidence="1">Uncharacterized protein</fullName>
    </submittedName>
</protein>
<dbReference type="Proteomes" id="UP000186922">
    <property type="component" value="Unassembled WGS sequence"/>
</dbReference>
<evidence type="ECO:0000313" key="2">
    <source>
        <dbReference type="Proteomes" id="UP000186922"/>
    </source>
</evidence>
<proteinExistence type="predicted"/>
<dbReference type="AlphaFoldDB" id="A0A1D1W7B0"/>
<comment type="caution">
    <text evidence="1">The sequence shown here is derived from an EMBL/GenBank/DDBJ whole genome shotgun (WGS) entry which is preliminary data.</text>
</comment>
<organism evidence="1 2">
    <name type="scientific">Ramazzottius varieornatus</name>
    <name type="common">Water bear</name>
    <name type="synonym">Tardigrade</name>
    <dbReference type="NCBI Taxonomy" id="947166"/>
    <lineage>
        <taxon>Eukaryota</taxon>
        <taxon>Metazoa</taxon>
        <taxon>Ecdysozoa</taxon>
        <taxon>Tardigrada</taxon>
        <taxon>Eutardigrada</taxon>
        <taxon>Parachela</taxon>
        <taxon>Hypsibioidea</taxon>
        <taxon>Ramazzottiidae</taxon>
        <taxon>Ramazzottius</taxon>
    </lineage>
</organism>